<dbReference type="InterPro" id="IPR036899">
    <property type="entry name" value="Ribosomal_uL13_sf"/>
</dbReference>
<dbReference type="PROSITE" id="PS00783">
    <property type="entry name" value="RIBOSOMAL_L13"/>
    <property type="match status" value="1"/>
</dbReference>
<dbReference type="Pfam" id="PF00572">
    <property type="entry name" value="Ribosomal_L13"/>
    <property type="match status" value="1"/>
</dbReference>
<evidence type="ECO:0000256" key="1">
    <source>
        <dbReference type="ARBA" id="ARBA00006227"/>
    </source>
</evidence>
<dbReference type="GO" id="GO:0003729">
    <property type="term" value="F:mRNA binding"/>
    <property type="evidence" value="ECO:0007669"/>
    <property type="project" value="TreeGrafter"/>
</dbReference>
<dbReference type="InterPro" id="IPR023563">
    <property type="entry name" value="Ribosomal_uL13_CS"/>
</dbReference>
<dbReference type="SUPFAM" id="SSF52161">
    <property type="entry name" value="Ribosomal protein L13"/>
    <property type="match status" value="1"/>
</dbReference>
<dbReference type="GO" id="GO:0003735">
    <property type="term" value="F:structural constituent of ribosome"/>
    <property type="evidence" value="ECO:0007669"/>
    <property type="project" value="InterPro"/>
</dbReference>
<dbReference type="Gene3D" id="3.90.1180.10">
    <property type="entry name" value="Ribosomal protein L13"/>
    <property type="match status" value="1"/>
</dbReference>
<evidence type="ECO:0000256" key="4">
    <source>
        <dbReference type="ARBA" id="ARBA00035201"/>
    </source>
</evidence>
<dbReference type="InterPro" id="IPR005823">
    <property type="entry name" value="Ribosomal_uL13_bac-type"/>
</dbReference>
<dbReference type="Proteomes" id="UP000229740">
    <property type="component" value="Unassembled WGS sequence"/>
</dbReference>
<dbReference type="GO" id="GO:0006412">
    <property type="term" value="P:translation"/>
    <property type="evidence" value="ECO:0007669"/>
    <property type="project" value="UniProtKB-UniRule"/>
</dbReference>
<dbReference type="GO" id="GO:0017148">
    <property type="term" value="P:negative regulation of translation"/>
    <property type="evidence" value="ECO:0007669"/>
    <property type="project" value="TreeGrafter"/>
</dbReference>
<keyword evidence="3 5" id="KW-0687">Ribonucleoprotein</keyword>
<organism evidence="8 9">
    <name type="scientific">candidate division KSB3 bacterium</name>
    <dbReference type="NCBI Taxonomy" id="2044937"/>
    <lineage>
        <taxon>Bacteria</taxon>
        <taxon>candidate division KSB3</taxon>
    </lineage>
</organism>
<evidence type="ECO:0000313" key="9">
    <source>
        <dbReference type="Proteomes" id="UP000229740"/>
    </source>
</evidence>
<gene>
    <name evidence="5 7" type="primary">rplM</name>
    <name evidence="8" type="ORF">CSB45_09545</name>
</gene>
<reference evidence="8 9" key="1">
    <citation type="submission" date="2017-10" db="EMBL/GenBank/DDBJ databases">
        <title>Novel microbial diversity and functional potential in the marine mammal oral microbiome.</title>
        <authorList>
            <person name="Dudek N.K."/>
            <person name="Sun C.L."/>
            <person name="Burstein D."/>
            <person name="Kantor R.S."/>
            <person name="Aliaga Goltsman D.S."/>
            <person name="Bik E.M."/>
            <person name="Thomas B.C."/>
            <person name="Banfield J.F."/>
            <person name="Relman D.A."/>
        </authorList>
    </citation>
    <scope>NUCLEOTIDE SEQUENCE [LARGE SCALE GENOMIC DNA]</scope>
    <source>
        <strain evidence="8">DOLZORAL124_49_17</strain>
    </source>
</reference>
<evidence type="ECO:0000256" key="2">
    <source>
        <dbReference type="ARBA" id="ARBA00022980"/>
    </source>
</evidence>
<evidence type="ECO:0000256" key="7">
    <source>
        <dbReference type="RuleBase" id="RU003878"/>
    </source>
</evidence>
<name>A0A2G6E4B4_9BACT</name>
<comment type="caution">
    <text evidence="8">The sequence shown here is derived from an EMBL/GenBank/DDBJ whole genome shotgun (WGS) entry which is preliminary data.</text>
</comment>
<evidence type="ECO:0000313" key="8">
    <source>
        <dbReference type="EMBL" id="PID56894.1"/>
    </source>
</evidence>
<dbReference type="InterPro" id="IPR005822">
    <property type="entry name" value="Ribosomal_uL13"/>
</dbReference>
<dbReference type="FunFam" id="3.90.1180.10:FF:000001">
    <property type="entry name" value="50S ribosomal protein L13"/>
    <property type="match status" value="1"/>
</dbReference>
<comment type="subunit">
    <text evidence="5">Part of the 50S ribosomal subunit.</text>
</comment>
<proteinExistence type="inferred from homology"/>
<keyword evidence="2 5" id="KW-0689">Ribosomal protein</keyword>
<dbReference type="EMBL" id="PDPS01000030">
    <property type="protein sequence ID" value="PID56894.1"/>
    <property type="molecule type" value="Genomic_DNA"/>
</dbReference>
<evidence type="ECO:0000256" key="5">
    <source>
        <dbReference type="HAMAP-Rule" id="MF_01366"/>
    </source>
</evidence>
<evidence type="ECO:0000256" key="3">
    <source>
        <dbReference type="ARBA" id="ARBA00023274"/>
    </source>
</evidence>
<dbReference type="CDD" id="cd00392">
    <property type="entry name" value="Ribosomal_L13"/>
    <property type="match status" value="1"/>
</dbReference>
<dbReference type="GO" id="GO:0022625">
    <property type="term" value="C:cytosolic large ribosomal subunit"/>
    <property type="evidence" value="ECO:0007669"/>
    <property type="project" value="TreeGrafter"/>
</dbReference>
<comment type="similarity">
    <text evidence="1 5 6">Belongs to the universal ribosomal protein uL13 family.</text>
</comment>
<evidence type="ECO:0000256" key="6">
    <source>
        <dbReference type="RuleBase" id="RU003877"/>
    </source>
</evidence>
<accession>A0A2G6E4B4</accession>
<comment type="function">
    <text evidence="5 7">This protein is one of the early assembly proteins of the 50S ribosomal subunit, although it is not seen to bind rRNA by itself. It is important during the early stages of 50S assembly.</text>
</comment>
<protein>
    <recommendedName>
        <fullName evidence="4 5">Large ribosomal subunit protein uL13</fullName>
    </recommendedName>
</protein>
<dbReference type="HAMAP" id="MF_01366">
    <property type="entry name" value="Ribosomal_uL13"/>
    <property type="match status" value="1"/>
</dbReference>
<dbReference type="NCBIfam" id="TIGR01066">
    <property type="entry name" value="rplM_bact"/>
    <property type="match status" value="1"/>
</dbReference>
<dbReference type="PANTHER" id="PTHR11545">
    <property type="entry name" value="RIBOSOMAL PROTEIN L13"/>
    <property type="match status" value="1"/>
</dbReference>
<dbReference type="PIRSF" id="PIRSF002181">
    <property type="entry name" value="Ribosomal_L13"/>
    <property type="match status" value="1"/>
</dbReference>
<dbReference type="AlphaFoldDB" id="A0A2G6E4B4"/>
<dbReference type="PANTHER" id="PTHR11545:SF2">
    <property type="entry name" value="LARGE RIBOSOMAL SUBUNIT PROTEIN UL13M"/>
    <property type="match status" value="1"/>
</dbReference>
<sequence>MKTEFAKKERIERRWYVIDAQGLVLGRLAAEIAKKLRGKDKPTFSPHMDVGDFIVVVNAAKIRLTGNKLKNKVYYRHTGYPGGIRSINAGELLSRHPERLLEKAVKGMLPKNRLGRQMYKKLKVYTGADHPHAAQQPEVLTFAQRY</sequence>